<reference evidence="2" key="2">
    <citation type="journal article" date="2018" name="Mol. Plant Microbe Interact.">
        <title>Genome sequence resources for the wheat stripe rust pathogen (Puccinia striiformis f. sp. tritici) and the barley stripe rust pathogen (Puccinia striiformis f. sp. hordei).</title>
        <authorList>
            <person name="Xia C."/>
            <person name="Wang M."/>
            <person name="Yin C."/>
            <person name="Cornejo O.E."/>
            <person name="Hulbert S.H."/>
            <person name="Chen X."/>
        </authorList>
    </citation>
    <scope>NUCLEOTIDE SEQUENCE [LARGE SCALE GENOMIC DNA]</scope>
    <source>
        <strain evidence="2">93-210</strain>
    </source>
</reference>
<gene>
    <name evidence="1" type="ORF">MJO28_013535</name>
</gene>
<comment type="caution">
    <text evidence="1">The sequence shown here is derived from an EMBL/GenBank/DDBJ whole genome shotgun (WGS) entry which is preliminary data.</text>
</comment>
<dbReference type="EMBL" id="CM045878">
    <property type="protein sequence ID" value="KAI7939883.1"/>
    <property type="molecule type" value="Genomic_DNA"/>
</dbReference>
<dbReference type="Proteomes" id="UP001060170">
    <property type="component" value="Chromosome 14"/>
</dbReference>
<keyword evidence="2" id="KW-1185">Reference proteome</keyword>
<organism evidence="1 2">
    <name type="scientific">Puccinia striiformis f. sp. tritici</name>
    <dbReference type="NCBI Taxonomy" id="168172"/>
    <lineage>
        <taxon>Eukaryota</taxon>
        <taxon>Fungi</taxon>
        <taxon>Dikarya</taxon>
        <taxon>Basidiomycota</taxon>
        <taxon>Pucciniomycotina</taxon>
        <taxon>Pucciniomycetes</taxon>
        <taxon>Pucciniales</taxon>
        <taxon>Pucciniaceae</taxon>
        <taxon>Puccinia</taxon>
    </lineage>
</organism>
<accession>A0ACC0DW46</accession>
<name>A0ACC0DW46_9BASI</name>
<evidence type="ECO:0000313" key="2">
    <source>
        <dbReference type="Proteomes" id="UP001060170"/>
    </source>
</evidence>
<evidence type="ECO:0000313" key="1">
    <source>
        <dbReference type="EMBL" id="KAI7939883.1"/>
    </source>
</evidence>
<reference evidence="2" key="1">
    <citation type="journal article" date="2018" name="BMC Genomics">
        <title>Genomic insights into host adaptation between the wheat stripe rust pathogen (Puccinia striiformis f. sp. tritici) and the barley stripe rust pathogen (Puccinia striiformis f. sp. hordei).</title>
        <authorList>
            <person name="Xia C."/>
            <person name="Wang M."/>
            <person name="Yin C."/>
            <person name="Cornejo O.E."/>
            <person name="Hulbert S.H."/>
            <person name="Chen X."/>
        </authorList>
    </citation>
    <scope>NUCLEOTIDE SEQUENCE [LARGE SCALE GENOMIC DNA]</scope>
    <source>
        <strain evidence="2">93-210</strain>
    </source>
</reference>
<sequence>MIDQNLFLALHPSLHHLLSDFSCDGVEFNSGRRGKATVGQDAAAHLGSPPAESFPKETNTQHVFSLTHSKELPPAAPAAMQSESLQNRMGGV</sequence>
<reference evidence="1 2" key="3">
    <citation type="journal article" date="2022" name="Microbiol. Spectr.">
        <title>Folding features and dynamics of 3D genome architecture in plant fungal pathogens.</title>
        <authorList>
            <person name="Xia C."/>
        </authorList>
    </citation>
    <scope>NUCLEOTIDE SEQUENCE [LARGE SCALE GENOMIC DNA]</scope>
    <source>
        <strain evidence="1 2">93-210</strain>
    </source>
</reference>
<protein>
    <submittedName>
        <fullName evidence="1">Uncharacterized protein</fullName>
    </submittedName>
</protein>
<proteinExistence type="predicted"/>